<dbReference type="PANTHER" id="PTHR30349:SF41">
    <property type="entry name" value="INTEGRASE_RECOMBINASE PROTEIN MJ0367-RELATED"/>
    <property type="match status" value="1"/>
</dbReference>
<dbReference type="HOGENOM" id="CLU_345764_0_0_6"/>
<dbReference type="EMBL" id="CP000304">
    <property type="protein sequence ID" value="ABP78308.1"/>
    <property type="molecule type" value="Genomic_DNA"/>
</dbReference>
<dbReference type="SUPFAM" id="SSF56349">
    <property type="entry name" value="DNA breaking-rejoining enzymes"/>
    <property type="match status" value="1"/>
</dbReference>
<feature type="region of interest" description="Disordered" evidence="5">
    <location>
        <begin position="796"/>
        <end position="817"/>
    </location>
</feature>
<dbReference type="InterPro" id="IPR011010">
    <property type="entry name" value="DNA_brk_join_enz"/>
</dbReference>
<dbReference type="Proteomes" id="UP000000233">
    <property type="component" value="Chromosome"/>
</dbReference>
<evidence type="ECO:0000256" key="2">
    <source>
        <dbReference type="ARBA" id="ARBA00022908"/>
    </source>
</evidence>
<evidence type="ECO:0000256" key="4">
    <source>
        <dbReference type="ARBA" id="ARBA00023172"/>
    </source>
</evidence>
<evidence type="ECO:0000313" key="7">
    <source>
        <dbReference type="EMBL" id="ABP78308.1"/>
    </source>
</evidence>
<dbReference type="Pfam" id="PF00589">
    <property type="entry name" value="Phage_integrase"/>
    <property type="match status" value="1"/>
</dbReference>
<dbReference type="GO" id="GO:0003677">
    <property type="term" value="F:DNA binding"/>
    <property type="evidence" value="ECO:0007669"/>
    <property type="project" value="UniProtKB-KW"/>
</dbReference>
<dbReference type="RefSeq" id="WP_011911834.1">
    <property type="nucleotide sequence ID" value="NC_009434.1"/>
</dbReference>
<comment type="similarity">
    <text evidence="1">Belongs to the 'phage' integrase family.</text>
</comment>
<reference evidence="7 8" key="1">
    <citation type="journal article" date="2008" name="Proc. Natl. Acad. Sci. U.S.A.">
        <title>Nitrogen fixation island and rhizosphere competence traits in the genome of root-associated Pseudomonas stutzeri A1501.</title>
        <authorList>
            <person name="Yan Y."/>
            <person name="Yang J."/>
            <person name="Dou Y."/>
            <person name="Chen M."/>
            <person name="Ping S."/>
            <person name="Peng J."/>
            <person name="Lu W."/>
            <person name="Zhang W."/>
            <person name="Yao Z."/>
            <person name="Li H."/>
            <person name="Liu W."/>
            <person name="He S."/>
            <person name="Geng L."/>
            <person name="Zhang X."/>
            <person name="Yang F."/>
            <person name="Yu H."/>
            <person name="Zhan Y."/>
            <person name="Li D."/>
            <person name="Lin Z."/>
            <person name="Wang Y."/>
            <person name="Elmerich C."/>
            <person name="Lin M."/>
            <person name="Jin Q."/>
        </authorList>
    </citation>
    <scope>NUCLEOTIDE SEQUENCE [LARGE SCALE GENOMIC DNA]</scope>
    <source>
        <strain evidence="7 8">A1501</strain>
    </source>
</reference>
<gene>
    <name evidence="7" type="ordered locus">PST_0602</name>
</gene>
<evidence type="ECO:0000256" key="5">
    <source>
        <dbReference type="SAM" id="MobiDB-lite"/>
    </source>
</evidence>
<feature type="compositionally biased region" description="Basic residues" evidence="5">
    <location>
        <begin position="806"/>
        <end position="817"/>
    </location>
</feature>
<keyword evidence="2" id="KW-0229">DNA integration</keyword>
<evidence type="ECO:0000313" key="8">
    <source>
        <dbReference type="Proteomes" id="UP000000233"/>
    </source>
</evidence>
<keyword evidence="3" id="KW-0238">DNA-binding</keyword>
<proteinExistence type="inferred from homology"/>
<dbReference type="AlphaFoldDB" id="A4VH57"/>
<dbReference type="InterPro" id="IPR050090">
    <property type="entry name" value="Tyrosine_recombinase_XerCD"/>
</dbReference>
<keyword evidence="8" id="KW-1185">Reference proteome</keyword>
<organism evidence="7 8">
    <name type="scientific">Stutzerimonas stutzeri (strain A1501)</name>
    <name type="common">Pseudomonas stutzeri</name>
    <dbReference type="NCBI Taxonomy" id="379731"/>
    <lineage>
        <taxon>Bacteria</taxon>
        <taxon>Pseudomonadati</taxon>
        <taxon>Pseudomonadota</taxon>
        <taxon>Gammaproteobacteria</taxon>
        <taxon>Pseudomonadales</taxon>
        <taxon>Pseudomonadaceae</taxon>
        <taxon>Stutzerimonas</taxon>
    </lineage>
</organism>
<dbReference type="GO" id="GO:0015074">
    <property type="term" value="P:DNA integration"/>
    <property type="evidence" value="ECO:0007669"/>
    <property type="project" value="UniProtKB-KW"/>
</dbReference>
<keyword evidence="4" id="KW-0233">DNA recombination</keyword>
<dbReference type="GO" id="GO:0006310">
    <property type="term" value="P:DNA recombination"/>
    <property type="evidence" value="ECO:0007669"/>
    <property type="project" value="UniProtKB-KW"/>
</dbReference>
<protein>
    <recommendedName>
        <fullName evidence="6">Tyr recombinase domain-containing protein</fullName>
    </recommendedName>
</protein>
<dbReference type="PROSITE" id="PS51898">
    <property type="entry name" value="TYR_RECOMBINASE"/>
    <property type="match status" value="1"/>
</dbReference>
<dbReference type="InterPro" id="IPR002104">
    <property type="entry name" value="Integrase_catalytic"/>
</dbReference>
<dbReference type="Gene3D" id="1.10.443.10">
    <property type="entry name" value="Intergrase catalytic core"/>
    <property type="match status" value="1"/>
</dbReference>
<name>A4VH57_STUS1</name>
<evidence type="ECO:0000256" key="1">
    <source>
        <dbReference type="ARBA" id="ARBA00008857"/>
    </source>
</evidence>
<dbReference type="InterPro" id="IPR013762">
    <property type="entry name" value="Integrase-like_cat_sf"/>
</dbReference>
<accession>A4VH57</accession>
<dbReference type="KEGG" id="psa:PST_0602"/>
<dbReference type="eggNOG" id="COG0582">
    <property type="taxonomic scope" value="Bacteria"/>
</dbReference>
<evidence type="ECO:0000259" key="6">
    <source>
        <dbReference type="PROSITE" id="PS51898"/>
    </source>
</evidence>
<evidence type="ECO:0000256" key="3">
    <source>
        <dbReference type="ARBA" id="ARBA00023125"/>
    </source>
</evidence>
<dbReference type="InterPro" id="IPR010998">
    <property type="entry name" value="Integrase_recombinase_N"/>
</dbReference>
<sequence length="817" mass="91732">MSKRQSKTGVQHLVYQAKTGFQFYFTFPSNIGSHPKLPAQIRWSLGHDEALARDLAKHLNARIQDLLQPFKNPLKELIPELFLSKLDLLQAEIRRFVDSQQKIWALRPTPTALANADLSAGHERLLIECQEHTVLYCNEPGSEIHFALFPSEALRHALKFGFTRFDWPLGTNDPVVANAAAAYIYSAITVLENIPMAKNAHNAGHPLITMLSLYEYLCFARPDQGRNLLHIPPGLPQSAHSTMFHLSRISEQADHFVFCHHFQTLQEESGLYTILIPLGDPSLKRDPNYPEKMRIELLTSSPILASILLHFSLGQIDKILVKSFIEAPSADAFERALQEIQELIRRMLGPIPPAEPMYTLPDMSASNDAITAPQDAGTLALLGALSSVLSPAQNAKLQALFEAPTANDGLIQPPTTGAPTLHFGTLAKEFEERQVREGAWQNPRTRITMHSRLEGLTELIGGHRPLTTLTRADFNALRDQLRGYPKNRHRLRATRYQPLSQIIQGGKYEPINARTAKKFFELARAIISYAHDQGYLKENLAAGLAFSTKGAPSPRKRTYNPGQIELLLNGPAYTLKAPPRWRLDDYRFWLPLLGLYTGARLSELCQLQLGDIREELGVWVISISSSGARQLKTVDSERLVPLHRVILEAGFLAFHKQRLEANSGDLSASLFENLRVYGDLSPGHIASRWYRGSDKDDKGYLGQCGLGDDELTYHGLRHTFIQQFRRQKLDMLIGKALVGHADRSTTGGYGDCYPSYVLKKELDKIEFEASTAHIHYSHYKELQTQQGVFRIGRPVGAGTTKTASRPAKRHWQSRITR</sequence>
<dbReference type="PANTHER" id="PTHR30349">
    <property type="entry name" value="PHAGE INTEGRASE-RELATED"/>
    <property type="match status" value="1"/>
</dbReference>
<dbReference type="Gene3D" id="1.10.150.130">
    <property type="match status" value="1"/>
</dbReference>
<feature type="domain" description="Tyr recombinase" evidence="6">
    <location>
        <begin position="554"/>
        <end position="764"/>
    </location>
</feature>